<evidence type="ECO:0000313" key="2">
    <source>
        <dbReference type="EMBL" id="CAD9010911.1"/>
    </source>
</evidence>
<proteinExistence type="predicted"/>
<name>A0A7S1IFU1_9EUGL</name>
<dbReference type="EMBL" id="HBGA01059535">
    <property type="protein sequence ID" value="CAD9010911.1"/>
    <property type="molecule type" value="Transcribed_RNA"/>
</dbReference>
<dbReference type="AlphaFoldDB" id="A0A7S1IFU1"/>
<feature type="region of interest" description="Disordered" evidence="1">
    <location>
        <begin position="94"/>
        <end position="117"/>
    </location>
</feature>
<accession>A0A7S1IFU1</accession>
<reference evidence="2" key="1">
    <citation type="submission" date="2021-01" db="EMBL/GenBank/DDBJ databases">
        <authorList>
            <person name="Corre E."/>
            <person name="Pelletier E."/>
            <person name="Niang G."/>
            <person name="Scheremetjew M."/>
            <person name="Finn R."/>
            <person name="Kale V."/>
            <person name="Holt S."/>
            <person name="Cochrane G."/>
            <person name="Meng A."/>
            <person name="Brown T."/>
            <person name="Cohen L."/>
        </authorList>
    </citation>
    <scope>NUCLEOTIDE SEQUENCE</scope>
    <source>
        <strain evidence="2">NIES-381</strain>
    </source>
</reference>
<gene>
    <name evidence="2" type="ORF">EGYM00392_LOCUS22011</name>
</gene>
<evidence type="ECO:0000256" key="1">
    <source>
        <dbReference type="SAM" id="MobiDB-lite"/>
    </source>
</evidence>
<protein>
    <submittedName>
        <fullName evidence="2">Uncharacterized protein</fullName>
    </submittedName>
</protein>
<organism evidence="2">
    <name type="scientific">Eutreptiella gymnastica</name>
    <dbReference type="NCBI Taxonomy" id="73025"/>
    <lineage>
        <taxon>Eukaryota</taxon>
        <taxon>Discoba</taxon>
        <taxon>Euglenozoa</taxon>
        <taxon>Euglenida</taxon>
        <taxon>Spirocuta</taxon>
        <taxon>Euglenophyceae</taxon>
        <taxon>Eutreptiales</taxon>
        <taxon>Eutreptiaceae</taxon>
        <taxon>Eutreptiella</taxon>
    </lineage>
</organism>
<sequence length="131" mass="14383">MQGQRTDHIIGAMDARSGLRSGCQAVATDTAQSIQPTHTRSEVCEDEFRCSRVLKKRGAKVDPELPSQSYVTFCLWSGEAYNAQNADGAVGCSCPAPSSRSRQRQHTESSIYTQRQDAVYHLHGTSPEYCA</sequence>